<evidence type="ECO:0000256" key="6">
    <source>
        <dbReference type="PROSITE-ProRule" id="PRU00169"/>
    </source>
</evidence>
<evidence type="ECO:0000256" key="1">
    <source>
        <dbReference type="ARBA" id="ARBA00022553"/>
    </source>
</evidence>
<proteinExistence type="predicted"/>
<dbReference type="InterPro" id="IPR039420">
    <property type="entry name" value="WalR-like"/>
</dbReference>
<dbReference type="GO" id="GO:0000156">
    <property type="term" value="F:phosphorelay response regulator activity"/>
    <property type="evidence" value="ECO:0007669"/>
    <property type="project" value="TreeGrafter"/>
</dbReference>
<keyword evidence="4" id="KW-0238">DNA-binding</keyword>
<sequence length="116" mass="12862">MLEGRRIVLVEDDEIMGGSLVQRLTLEGAEMQWHRQIARALPAIRTPRKPVDAVVCDIRLPDGTGEELYATLTRTMRPPPFLFITGEGGIDQAVRLIRSGAADYIVKPFDIGAFLT</sequence>
<dbReference type="GO" id="GO:0005829">
    <property type="term" value="C:cytosol"/>
    <property type="evidence" value="ECO:0007669"/>
    <property type="project" value="TreeGrafter"/>
</dbReference>
<evidence type="ECO:0000256" key="5">
    <source>
        <dbReference type="ARBA" id="ARBA00023163"/>
    </source>
</evidence>
<evidence type="ECO:0000313" key="8">
    <source>
        <dbReference type="EMBL" id="PZR00860.1"/>
    </source>
</evidence>
<protein>
    <recommendedName>
        <fullName evidence="7">Response regulatory domain-containing protein</fullName>
    </recommendedName>
</protein>
<keyword evidence="2" id="KW-0902">Two-component regulatory system</keyword>
<keyword evidence="3" id="KW-0805">Transcription regulation</keyword>
<name>A0A2W5SF39_CERSP</name>
<dbReference type="GO" id="GO:0032993">
    <property type="term" value="C:protein-DNA complex"/>
    <property type="evidence" value="ECO:0007669"/>
    <property type="project" value="TreeGrafter"/>
</dbReference>
<dbReference type="SMART" id="SM00448">
    <property type="entry name" value="REC"/>
    <property type="match status" value="1"/>
</dbReference>
<evidence type="ECO:0000256" key="4">
    <source>
        <dbReference type="ARBA" id="ARBA00023125"/>
    </source>
</evidence>
<evidence type="ECO:0000259" key="7">
    <source>
        <dbReference type="PROSITE" id="PS50110"/>
    </source>
</evidence>
<accession>A0A2W5SF39</accession>
<dbReference type="Pfam" id="PF00072">
    <property type="entry name" value="Response_reg"/>
    <property type="match status" value="1"/>
</dbReference>
<feature type="domain" description="Response regulatory" evidence="7">
    <location>
        <begin position="6"/>
        <end position="116"/>
    </location>
</feature>
<dbReference type="GO" id="GO:0000976">
    <property type="term" value="F:transcription cis-regulatory region binding"/>
    <property type="evidence" value="ECO:0007669"/>
    <property type="project" value="TreeGrafter"/>
</dbReference>
<dbReference type="SUPFAM" id="SSF52172">
    <property type="entry name" value="CheY-like"/>
    <property type="match status" value="1"/>
</dbReference>
<comment type="caution">
    <text evidence="8">The sequence shown here is derived from an EMBL/GenBank/DDBJ whole genome shotgun (WGS) entry which is preliminary data.</text>
</comment>
<dbReference type="InterPro" id="IPR011006">
    <property type="entry name" value="CheY-like_superfamily"/>
</dbReference>
<evidence type="ECO:0000256" key="3">
    <source>
        <dbReference type="ARBA" id="ARBA00023015"/>
    </source>
</evidence>
<dbReference type="GO" id="GO:0006355">
    <property type="term" value="P:regulation of DNA-templated transcription"/>
    <property type="evidence" value="ECO:0007669"/>
    <property type="project" value="TreeGrafter"/>
</dbReference>
<reference evidence="8 9" key="1">
    <citation type="submission" date="2017-08" db="EMBL/GenBank/DDBJ databases">
        <title>Infants hospitalized years apart are colonized by the same room-sourced microbial strains.</title>
        <authorList>
            <person name="Brooks B."/>
            <person name="Olm M.R."/>
            <person name="Firek B.A."/>
            <person name="Baker R."/>
            <person name="Thomas B.C."/>
            <person name="Morowitz M.J."/>
            <person name="Banfield J.F."/>
        </authorList>
    </citation>
    <scope>NUCLEOTIDE SEQUENCE [LARGE SCALE GENOMIC DNA]</scope>
    <source>
        <strain evidence="8">S2_003_000_R2_11</strain>
    </source>
</reference>
<dbReference type="Gene3D" id="3.40.50.2300">
    <property type="match status" value="1"/>
</dbReference>
<evidence type="ECO:0000256" key="2">
    <source>
        <dbReference type="ARBA" id="ARBA00023012"/>
    </source>
</evidence>
<keyword evidence="1 6" id="KW-0597">Phosphoprotein</keyword>
<dbReference type="PROSITE" id="PS50110">
    <property type="entry name" value="RESPONSE_REGULATORY"/>
    <property type="match status" value="1"/>
</dbReference>
<dbReference type="InterPro" id="IPR001789">
    <property type="entry name" value="Sig_transdc_resp-reg_receiver"/>
</dbReference>
<keyword evidence="5" id="KW-0804">Transcription</keyword>
<dbReference type="PANTHER" id="PTHR48111:SF1">
    <property type="entry name" value="TWO-COMPONENT RESPONSE REGULATOR ORR33"/>
    <property type="match status" value="1"/>
</dbReference>
<dbReference type="PANTHER" id="PTHR48111">
    <property type="entry name" value="REGULATOR OF RPOS"/>
    <property type="match status" value="1"/>
</dbReference>
<dbReference type="Proteomes" id="UP000248975">
    <property type="component" value="Unassembled WGS sequence"/>
</dbReference>
<feature type="modified residue" description="4-aspartylphosphate" evidence="6">
    <location>
        <position position="57"/>
    </location>
</feature>
<organism evidence="8 9">
    <name type="scientific">Cereibacter sphaeroides</name>
    <name type="common">Rhodobacter sphaeroides</name>
    <dbReference type="NCBI Taxonomy" id="1063"/>
    <lineage>
        <taxon>Bacteria</taxon>
        <taxon>Pseudomonadati</taxon>
        <taxon>Pseudomonadota</taxon>
        <taxon>Alphaproteobacteria</taxon>
        <taxon>Rhodobacterales</taxon>
        <taxon>Paracoccaceae</taxon>
        <taxon>Cereibacter</taxon>
    </lineage>
</organism>
<gene>
    <name evidence="8" type="ORF">DI533_10155</name>
</gene>
<dbReference type="EMBL" id="QFQS01000001">
    <property type="protein sequence ID" value="PZR00860.1"/>
    <property type="molecule type" value="Genomic_DNA"/>
</dbReference>
<evidence type="ECO:0000313" key="9">
    <source>
        <dbReference type="Proteomes" id="UP000248975"/>
    </source>
</evidence>
<dbReference type="AlphaFoldDB" id="A0A2W5SF39"/>